<dbReference type="EMBL" id="JAPVEA010000007">
    <property type="protein sequence ID" value="KAJ5443396.1"/>
    <property type="molecule type" value="Genomic_DNA"/>
</dbReference>
<dbReference type="PANTHER" id="PTHR42080">
    <property type="entry name" value="SRR1 DOMAIN-CONTAINING PROTEIN"/>
    <property type="match status" value="1"/>
</dbReference>
<comment type="caution">
    <text evidence="2">The sequence shown here is derived from an EMBL/GenBank/DDBJ whole genome shotgun (WGS) entry which is preliminary data.</text>
</comment>
<sequence length="269" mass="30703">MGLVSAYCRSRWHGGVPADAPQTVSEAFDRIDEIYNSGKPFYTKDSIRAAYDQFQRSTNPGDKILVKDVAGTLIEYTLRTGETFIWRLSSEKEEEEWLIQQPILHYHGSGHLKETLWMMYQDAHYEPEKTSPFRSLQVYHKSEKLVSGTEELFQDPTLPSYDDLNLIFKEQIQVWQESEMCERVIQILNSSAAELNIKKIVAVALGGISRDVGHRSAFQHALVVSLREWFDDQQQSVCCYAQDPEYKAVDKAVLKAHGVIVIDDPPCLA</sequence>
<evidence type="ECO:0000313" key="2">
    <source>
        <dbReference type="EMBL" id="KAJ5443396.1"/>
    </source>
</evidence>
<dbReference type="InterPro" id="IPR012942">
    <property type="entry name" value="SRR1-like"/>
</dbReference>
<dbReference type="AlphaFoldDB" id="A0AAD6G103"/>
<organism evidence="2 3">
    <name type="scientific">Penicillium daleae</name>
    <dbReference type="NCBI Taxonomy" id="63821"/>
    <lineage>
        <taxon>Eukaryota</taxon>
        <taxon>Fungi</taxon>
        <taxon>Dikarya</taxon>
        <taxon>Ascomycota</taxon>
        <taxon>Pezizomycotina</taxon>
        <taxon>Eurotiomycetes</taxon>
        <taxon>Eurotiomycetidae</taxon>
        <taxon>Eurotiales</taxon>
        <taxon>Aspergillaceae</taxon>
        <taxon>Penicillium</taxon>
    </lineage>
</organism>
<accession>A0AAD6G103</accession>
<proteinExistence type="predicted"/>
<dbReference type="GeneID" id="81600893"/>
<keyword evidence="3" id="KW-1185">Reference proteome</keyword>
<dbReference type="Pfam" id="PF07985">
    <property type="entry name" value="SRR1"/>
    <property type="match status" value="1"/>
</dbReference>
<gene>
    <name evidence="2" type="ORF">N7458_007268</name>
</gene>
<reference evidence="2" key="2">
    <citation type="journal article" date="2023" name="IMA Fungus">
        <title>Comparative genomic study of the Penicillium genus elucidates a diverse pangenome and 15 lateral gene transfer events.</title>
        <authorList>
            <person name="Petersen C."/>
            <person name="Sorensen T."/>
            <person name="Nielsen M.R."/>
            <person name="Sondergaard T.E."/>
            <person name="Sorensen J.L."/>
            <person name="Fitzpatrick D.A."/>
            <person name="Frisvad J.C."/>
            <person name="Nielsen K.L."/>
        </authorList>
    </citation>
    <scope>NUCLEOTIDE SEQUENCE</scope>
    <source>
        <strain evidence="2">IBT 16125</strain>
    </source>
</reference>
<reference evidence="2" key="1">
    <citation type="submission" date="2022-12" db="EMBL/GenBank/DDBJ databases">
        <authorList>
            <person name="Petersen C."/>
        </authorList>
    </citation>
    <scope>NUCLEOTIDE SEQUENCE</scope>
    <source>
        <strain evidence="2">IBT 16125</strain>
    </source>
</reference>
<dbReference type="Proteomes" id="UP001213681">
    <property type="component" value="Unassembled WGS sequence"/>
</dbReference>
<evidence type="ECO:0000259" key="1">
    <source>
        <dbReference type="Pfam" id="PF07985"/>
    </source>
</evidence>
<name>A0AAD6G103_9EURO</name>
<dbReference type="RefSeq" id="XP_056763476.1">
    <property type="nucleotide sequence ID" value="XM_056910650.1"/>
</dbReference>
<evidence type="ECO:0000313" key="3">
    <source>
        <dbReference type="Proteomes" id="UP001213681"/>
    </source>
</evidence>
<feature type="domain" description="SRR1-like" evidence="1">
    <location>
        <begin position="186"/>
        <end position="264"/>
    </location>
</feature>
<dbReference type="PANTHER" id="PTHR42080:SF1">
    <property type="entry name" value="SRR1-LIKE DOMAIN-CONTAINING PROTEIN"/>
    <property type="match status" value="1"/>
</dbReference>
<protein>
    <recommendedName>
        <fullName evidence="1">SRR1-like domain-containing protein</fullName>
    </recommendedName>
</protein>